<evidence type="ECO:0000313" key="1">
    <source>
        <dbReference type="EMBL" id="KXA16458.1"/>
    </source>
</evidence>
<dbReference type="PATRIC" id="fig|851.8.peg.2044"/>
<dbReference type="RefSeq" id="WP_060798838.1">
    <property type="nucleotide sequence ID" value="NZ_KQ956766.1"/>
</dbReference>
<name>A0A133NJI8_FUSNU</name>
<gene>
    <name evidence="1" type="ORF">HMPREF3221_02026</name>
</gene>
<proteinExistence type="predicted"/>
<organism evidence="1 2">
    <name type="scientific">Fusobacterium nucleatum</name>
    <dbReference type="NCBI Taxonomy" id="851"/>
    <lineage>
        <taxon>Bacteria</taxon>
        <taxon>Fusobacteriati</taxon>
        <taxon>Fusobacteriota</taxon>
        <taxon>Fusobacteriia</taxon>
        <taxon>Fusobacteriales</taxon>
        <taxon>Fusobacteriaceae</taxon>
        <taxon>Fusobacterium</taxon>
    </lineage>
</organism>
<accession>A0A133NJI8</accession>
<dbReference type="AlphaFoldDB" id="A0A133NJI8"/>
<keyword evidence="2" id="KW-1185">Reference proteome</keyword>
<protein>
    <submittedName>
        <fullName evidence="1">Uncharacterized protein</fullName>
    </submittedName>
</protein>
<dbReference type="EMBL" id="LRPY01000214">
    <property type="protein sequence ID" value="KXA16458.1"/>
    <property type="molecule type" value="Genomic_DNA"/>
</dbReference>
<comment type="caution">
    <text evidence="1">The sequence shown here is derived from an EMBL/GenBank/DDBJ whole genome shotgun (WGS) entry which is preliminary data.</text>
</comment>
<sequence>MRTKLRIQSLDEWELDGMEFECTLPIIRNRTIVFGAYNMNFEITDNIWYQLPEEYKRKIYNNYRKKIIKNMLVTITNITAYSFNIKFHDKLKAEIIMEEIYENFDRNRKIESFLPGCDFPYSSMSIYFQYLGEIYVEFDLDELIAYSEEERILGYSKLMKDVNHKKEREKNIGKLEQIYNEQSNLNL</sequence>
<dbReference type="Proteomes" id="UP000070401">
    <property type="component" value="Unassembled WGS sequence"/>
</dbReference>
<reference evidence="2" key="1">
    <citation type="submission" date="2016-01" db="EMBL/GenBank/DDBJ databases">
        <authorList>
            <person name="Mitreva M."/>
            <person name="Pepin K.H."/>
            <person name="Mihindukulasuriya K.A."/>
            <person name="Fulton R."/>
            <person name="Fronick C."/>
            <person name="O'Laughlin M."/>
            <person name="Miner T."/>
            <person name="Herter B."/>
            <person name="Rosa B.A."/>
            <person name="Cordes M."/>
            <person name="Tomlinson C."/>
            <person name="Wollam A."/>
            <person name="Palsikar V.B."/>
            <person name="Mardis E.R."/>
            <person name="Wilson R.K."/>
        </authorList>
    </citation>
    <scope>NUCLEOTIDE SEQUENCE [LARGE SCALE GENOMIC DNA]</scope>
    <source>
        <strain evidence="2">MJR7757B</strain>
    </source>
</reference>
<evidence type="ECO:0000313" key="2">
    <source>
        <dbReference type="Proteomes" id="UP000070401"/>
    </source>
</evidence>